<evidence type="ECO:0000256" key="6">
    <source>
        <dbReference type="ARBA" id="ARBA00022723"/>
    </source>
</evidence>
<evidence type="ECO:0000256" key="12">
    <source>
        <dbReference type="RuleBase" id="RU004466"/>
    </source>
</evidence>
<dbReference type="EC" id="2.5.1.10" evidence="3"/>
<dbReference type="SFLD" id="SFLDS00005">
    <property type="entry name" value="Isoprenoid_Synthase_Type_I"/>
    <property type="match status" value="1"/>
</dbReference>
<protein>
    <recommendedName>
        <fullName evidence="4">Farnesyl diphosphate synthase</fullName>
        <ecNumber evidence="3">2.5.1.10</ecNumber>
    </recommendedName>
    <alternativeName>
        <fullName evidence="10">(2E,6E)-farnesyl diphosphate synthase</fullName>
    </alternativeName>
    <alternativeName>
        <fullName evidence="9">Geranyltranstransferase</fullName>
    </alternativeName>
</protein>
<keyword evidence="7" id="KW-0460">Magnesium</keyword>
<keyword evidence="8" id="KW-0414">Isoprene biosynthesis</keyword>
<evidence type="ECO:0000256" key="5">
    <source>
        <dbReference type="ARBA" id="ARBA00022679"/>
    </source>
</evidence>
<keyword evidence="5 12" id="KW-0808">Transferase</keyword>
<dbReference type="GO" id="GO:0005737">
    <property type="term" value="C:cytoplasm"/>
    <property type="evidence" value="ECO:0007669"/>
    <property type="project" value="UniProtKB-ARBA"/>
</dbReference>
<evidence type="ECO:0000256" key="4">
    <source>
        <dbReference type="ARBA" id="ARBA00015100"/>
    </source>
</evidence>
<sequence>MNEQLATFSQQWQPQLNAFLEQKVTADVSQASLRQSMLYSLMAGGKRLRPLLYLATVASFTDIKSSDLQAAGAVELIHTYSLIHDDLPAMDNDDYRRGQLTNHKQFSEALAILAGDGLLTLAFQWLGELGSKSELALTTTDVAQMVTVLAQAAGPSGMVAGQAIDIEATGKKLTDLAAVAKLDALKTGALLTAPLQLAAIRLKLSVDQTKALIGFGQHFGVAFQIYDDLLDYLGTKAELGKGVHKDVAAGKNTYPELLGITEAKQHLQAEINAAKASLTNVMPSFDHQLLLSFLSYFDKDSGQ</sequence>
<dbReference type="InterPro" id="IPR008949">
    <property type="entry name" value="Isoprenoid_synthase_dom_sf"/>
</dbReference>
<evidence type="ECO:0000256" key="11">
    <source>
        <dbReference type="ARBA" id="ARBA00049399"/>
    </source>
</evidence>
<accession>A0A0R2BLA7</accession>
<dbReference type="STRING" id="1423738.FC84_GL000989"/>
<dbReference type="PANTHER" id="PTHR43281">
    <property type="entry name" value="FARNESYL DIPHOSPHATE SYNTHASE"/>
    <property type="match status" value="1"/>
</dbReference>
<evidence type="ECO:0000256" key="3">
    <source>
        <dbReference type="ARBA" id="ARBA00012439"/>
    </source>
</evidence>
<dbReference type="PROSITE" id="PS00444">
    <property type="entry name" value="POLYPRENYL_SYNTHASE_2"/>
    <property type="match status" value="1"/>
</dbReference>
<dbReference type="SFLD" id="SFLDG01017">
    <property type="entry name" value="Polyprenyl_Transferase_Like"/>
    <property type="match status" value="1"/>
</dbReference>
<dbReference type="SUPFAM" id="SSF48576">
    <property type="entry name" value="Terpenoid synthases"/>
    <property type="match status" value="1"/>
</dbReference>
<dbReference type="Pfam" id="PF00348">
    <property type="entry name" value="polyprenyl_synt"/>
    <property type="match status" value="1"/>
</dbReference>
<dbReference type="AlphaFoldDB" id="A0A0R2BLA7"/>
<dbReference type="GO" id="GO:0016114">
    <property type="term" value="P:terpenoid biosynthetic process"/>
    <property type="evidence" value="ECO:0007669"/>
    <property type="project" value="UniProtKB-ARBA"/>
</dbReference>
<dbReference type="CDD" id="cd00685">
    <property type="entry name" value="Trans_IPPS_HT"/>
    <property type="match status" value="1"/>
</dbReference>
<evidence type="ECO:0000313" key="13">
    <source>
        <dbReference type="EMBL" id="KRM79685.1"/>
    </source>
</evidence>
<dbReference type="GO" id="GO:0004337">
    <property type="term" value="F:(2E,6E)-farnesyl diphosphate synthase activity"/>
    <property type="evidence" value="ECO:0007669"/>
    <property type="project" value="UniProtKB-EC"/>
</dbReference>
<dbReference type="EMBL" id="AYYK01000002">
    <property type="protein sequence ID" value="KRM79685.1"/>
    <property type="molecule type" value="Genomic_DNA"/>
</dbReference>
<proteinExistence type="inferred from homology"/>
<dbReference type="PANTHER" id="PTHR43281:SF1">
    <property type="entry name" value="FARNESYL DIPHOSPHATE SYNTHASE"/>
    <property type="match status" value="1"/>
</dbReference>
<dbReference type="NCBIfam" id="NF045485">
    <property type="entry name" value="FPPsyn"/>
    <property type="match status" value="1"/>
</dbReference>
<dbReference type="Proteomes" id="UP000051813">
    <property type="component" value="Unassembled WGS sequence"/>
</dbReference>
<evidence type="ECO:0000256" key="7">
    <source>
        <dbReference type="ARBA" id="ARBA00022842"/>
    </source>
</evidence>
<dbReference type="InterPro" id="IPR000092">
    <property type="entry name" value="Polyprenyl_synt"/>
</dbReference>
<dbReference type="InterPro" id="IPR033749">
    <property type="entry name" value="Polyprenyl_synt_CS"/>
</dbReference>
<dbReference type="InterPro" id="IPR053378">
    <property type="entry name" value="Prenyl_diphosphate_synthase"/>
</dbReference>
<comment type="similarity">
    <text evidence="2 12">Belongs to the FPP/GGPP synthase family.</text>
</comment>
<comment type="cofactor">
    <cofactor evidence="1">
        <name>Mg(2+)</name>
        <dbReference type="ChEBI" id="CHEBI:18420"/>
    </cofactor>
</comment>
<dbReference type="GO" id="GO:0046872">
    <property type="term" value="F:metal ion binding"/>
    <property type="evidence" value="ECO:0007669"/>
    <property type="project" value="UniProtKB-KW"/>
</dbReference>
<evidence type="ECO:0000256" key="2">
    <source>
        <dbReference type="ARBA" id="ARBA00006706"/>
    </source>
</evidence>
<evidence type="ECO:0000256" key="1">
    <source>
        <dbReference type="ARBA" id="ARBA00001946"/>
    </source>
</evidence>
<evidence type="ECO:0000256" key="10">
    <source>
        <dbReference type="ARBA" id="ARBA00032873"/>
    </source>
</evidence>
<name>A0A0R2BLA7_9LACO</name>
<gene>
    <name evidence="13" type="ORF">FC84_GL000989</name>
</gene>
<dbReference type="RefSeq" id="WP_057754409.1">
    <property type="nucleotide sequence ID" value="NZ_AYYK01000002.1"/>
</dbReference>
<keyword evidence="6" id="KW-0479">Metal-binding</keyword>
<dbReference type="PROSITE" id="PS00723">
    <property type="entry name" value="POLYPRENYL_SYNTHASE_1"/>
    <property type="match status" value="1"/>
</dbReference>
<comment type="caution">
    <text evidence="13">The sequence shown here is derived from an EMBL/GenBank/DDBJ whole genome shotgun (WGS) entry which is preliminary data.</text>
</comment>
<dbReference type="FunFam" id="1.10.600.10:FF:000001">
    <property type="entry name" value="Geranylgeranyl diphosphate synthase"/>
    <property type="match status" value="1"/>
</dbReference>
<organism evidence="13 14">
    <name type="scientific">Lapidilactobacillus dextrinicus DSM 20335</name>
    <dbReference type="NCBI Taxonomy" id="1423738"/>
    <lineage>
        <taxon>Bacteria</taxon>
        <taxon>Bacillati</taxon>
        <taxon>Bacillota</taxon>
        <taxon>Bacilli</taxon>
        <taxon>Lactobacillales</taxon>
        <taxon>Lactobacillaceae</taxon>
        <taxon>Lapidilactobacillus</taxon>
    </lineage>
</organism>
<dbReference type="Gene3D" id="1.10.600.10">
    <property type="entry name" value="Farnesyl Diphosphate Synthase"/>
    <property type="match status" value="1"/>
</dbReference>
<dbReference type="PATRIC" id="fig|1423738.3.peg.999"/>
<evidence type="ECO:0000256" key="9">
    <source>
        <dbReference type="ARBA" id="ARBA00032380"/>
    </source>
</evidence>
<comment type="catalytic activity">
    <reaction evidence="11">
        <text>isopentenyl diphosphate + (2E)-geranyl diphosphate = (2E,6E)-farnesyl diphosphate + diphosphate</text>
        <dbReference type="Rhea" id="RHEA:19361"/>
        <dbReference type="ChEBI" id="CHEBI:33019"/>
        <dbReference type="ChEBI" id="CHEBI:58057"/>
        <dbReference type="ChEBI" id="CHEBI:128769"/>
        <dbReference type="ChEBI" id="CHEBI:175763"/>
        <dbReference type="EC" id="2.5.1.10"/>
    </reaction>
</comment>
<keyword evidence="14" id="KW-1185">Reference proteome</keyword>
<evidence type="ECO:0000313" key="14">
    <source>
        <dbReference type="Proteomes" id="UP000051813"/>
    </source>
</evidence>
<evidence type="ECO:0000256" key="8">
    <source>
        <dbReference type="ARBA" id="ARBA00023229"/>
    </source>
</evidence>
<reference evidence="13 14" key="1">
    <citation type="journal article" date="2015" name="Genome Announc.">
        <title>Expanding the biotechnology potential of lactobacilli through comparative genomics of 213 strains and associated genera.</title>
        <authorList>
            <person name="Sun Z."/>
            <person name="Harris H.M."/>
            <person name="McCann A."/>
            <person name="Guo C."/>
            <person name="Argimon S."/>
            <person name="Zhang W."/>
            <person name="Yang X."/>
            <person name="Jeffery I.B."/>
            <person name="Cooney J.C."/>
            <person name="Kagawa T.F."/>
            <person name="Liu W."/>
            <person name="Song Y."/>
            <person name="Salvetti E."/>
            <person name="Wrobel A."/>
            <person name="Rasinkangas P."/>
            <person name="Parkhill J."/>
            <person name="Rea M.C."/>
            <person name="O'Sullivan O."/>
            <person name="Ritari J."/>
            <person name="Douillard F.P."/>
            <person name="Paul Ross R."/>
            <person name="Yang R."/>
            <person name="Briner A.E."/>
            <person name="Felis G.E."/>
            <person name="de Vos W.M."/>
            <person name="Barrangou R."/>
            <person name="Klaenhammer T.R."/>
            <person name="Caufield P.W."/>
            <person name="Cui Y."/>
            <person name="Zhang H."/>
            <person name="O'Toole P.W."/>
        </authorList>
    </citation>
    <scope>NUCLEOTIDE SEQUENCE [LARGE SCALE GENOMIC DNA]</scope>
    <source>
        <strain evidence="13 14">DSM 20335</strain>
    </source>
</reference>